<dbReference type="EMBL" id="LAVV01006685">
    <property type="protein sequence ID" value="KNZ58779.1"/>
    <property type="molecule type" value="Genomic_DNA"/>
</dbReference>
<evidence type="ECO:0000313" key="2">
    <source>
        <dbReference type="Proteomes" id="UP000037035"/>
    </source>
</evidence>
<accession>A0A0L6VDH8</accession>
<name>A0A0L6VDH8_9BASI</name>
<proteinExistence type="predicted"/>
<dbReference type="Proteomes" id="UP000037035">
    <property type="component" value="Unassembled WGS sequence"/>
</dbReference>
<evidence type="ECO:0000313" key="1">
    <source>
        <dbReference type="EMBL" id="KNZ58779.1"/>
    </source>
</evidence>
<reference evidence="1 2" key="1">
    <citation type="submission" date="2015-08" db="EMBL/GenBank/DDBJ databases">
        <title>Next Generation Sequencing and Analysis of the Genome of Puccinia sorghi L Schw, the Causal Agent of Maize Common Rust.</title>
        <authorList>
            <person name="Rochi L."/>
            <person name="Burguener G."/>
            <person name="Darino M."/>
            <person name="Turjanski A."/>
            <person name="Kreff E."/>
            <person name="Dieguez M.J."/>
            <person name="Sacco F."/>
        </authorList>
    </citation>
    <scope>NUCLEOTIDE SEQUENCE [LARGE SCALE GENOMIC DNA]</scope>
    <source>
        <strain evidence="1 2">RO10H11247</strain>
    </source>
</reference>
<sequence>MAGVTTEASWEFLHKPTTTWRNKINEEQQYSHVPIPFQSIRTYLTCMDLAIHPHFSMFINTIGVDVLTFENFIIYSTNLCEMQTIQCCKI</sequence>
<keyword evidence="2" id="KW-1185">Reference proteome</keyword>
<organism evidence="1 2">
    <name type="scientific">Puccinia sorghi</name>
    <dbReference type="NCBI Taxonomy" id="27349"/>
    <lineage>
        <taxon>Eukaryota</taxon>
        <taxon>Fungi</taxon>
        <taxon>Dikarya</taxon>
        <taxon>Basidiomycota</taxon>
        <taxon>Pucciniomycotina</taxon>
        <taxon>Pucciniomycetes</taxon>
        <taxon>Pucciniales</taxon>
        <taxon>Pucciniaceae</taxon>
        <taxon>Puccinia</taxon>
    </lineage>
</organism>
<dbReference type="AlphaFoldDB" id="A0A0L6VDH8"/>
<protein>
    <submittedName>
        <fullName evidence="1">Uncharacterized protein</fullName>
    </submittedName>
</protein>
<dbReference type="VEuPathDB" id="FungiDB:VP01_1863g3"/>
<gene>
    <name evidence="1" type="ORF">VP01_1863g3</name>
</gene>
<comment type="caution">
    <text evidence="1">The sequence shown here is derived from an EMBL/GenBank/DDBJ whole genome shotgun (WGS) entry which is preliminary data.</text>
</comment>